<evidence type="ECO:0000256" key="3">
    <source>
        <dbReference type="ARBA" id="ARBA00022771"/>
    </source>
</evidence>
<feature type="region of interest" description="Disordered" evidence="7">
    <location>
        <begin position="256"/>
        <end position="366"/>
    </location>
</feature>
<dbReference type="SUPFAM" id="SSF57903">
    <property type="entry name" value="FYVE/PHD zinc finger"/>
    <property type="match status" value="1"/>
</dbReference>
<dbReference type="InterPro" id="IPR016181">
    <property type="entry name" value="Acyl_CoA_acyltransferase"/>
</dbReference>
<dbReference type="SUPFAM" id="SSF55729">
    <property type="entry name" value="Acyl-CoA N-acyltransferases (Nat)"/>
    <property type="match status" value="1"/>
</dbReference>
<dbReference type="Pfam" id="PF23209">
    <property type="entry name" value="IDM1_C"/>
    <property type="match status" value="1"/>
</dbReference>
<dbReference type="InterPro" id="IPR056511">
    <property type="entry name" value="IDM1_C"/>
</dbReference>
<evidence type="ECO:0000259" key="8">
    <source>
        <dbReference type="PROSITE" id="PS50016"/>
    </source>
</evidence>
<dbReference type="KEGG" id="soe:110796928"/>
<organism evidence="9 10">
    <name type="scientific">Spinacia oleracea</name>
    <name type="common">Spinach</name>
    <dbReference type="NCBI Taxonomy" id="3562"/>
    <lineage>
        <taxon>Eukaryota</taxon>
        <taxon>Viridiplantae</taxon>
        <taxon>Streptophyta</taxon>
        <taxon>Embryophyta</taxon>
        <taxon>Tracheophyta</taxon>
        <taxon>Spermatophyta</taxon>
        <taxon>Magnoliopsida</taxon>
        <taxon>eudicotyledons</taxon>
        <taxon>Gunneridae</taxon>
        <taxon>Pentapetalae</taxon>
        <taxon>Caryophyllales</taxon>
        <taxon>Chenopodiaceae</taxon>
        <taxon>Chenopodioideae</taxon>
        <taxon>Anserineae</taxon>
        <taxon>Spinacia</taxon>
    </lineage>
</organism>
<gene>
    <name evidence="10" type="primary">LOC110796928</name>
</gene>
<dbReference type="GO" id="GO:0008270">
    <property type="term" value="F:zinc ion binding"/>
    <property type="evidence" value="ECO:0007669"/>
    <property type="project" value="UniProtKB-KW"/>
</dbReference>
<protein>
    <submittedName>
        <fullName evidence="10">Uncharacterized protein isoform X1</fullName>
    </submittedName>
</protein>
<evidence type="ECO:0000313" key="9">
    <source>
        <dbReference type="Proteomes" id="UP000813463"/>
    </source>
</evidence>
<dbReference type="CDD" id="cd15567">
    <property type="entry name" value="PHD4_NSD"/>
    <property type="match status" value="1"/>
</dbReference>
<feature type="compositionally biased region" description="Basic and acidic residues" evidence="7">
    <location>
        <begin position="516"/>
        <end position="537"/>
    </location>
</feature>
<dbReference type="PANTHER" id="PTHR46309:SF1">
    <property type="entry name" value="PHD FINGER PROTEIN 12"/>
    <property type="match status" value="1"/>
</dbReference>
<dbReference type="InterPro" id="IPR019787">
    <property type="entry name" value="Znf_PHD-finger"/>
</dbReference>
<reference evidence="10" key="2">
    <citation type="submission" date="2025-08" db="UniProtKB">
        <authorList>
            <consortium name="RefSeq"/>
        </authorList>
    </citation>
    <scope>IDENTIFICATION</scope>
    <source>
        <tissue evidence="10">Leaf</tissue>
    </source>
</reference>
<dbReference type="Pfam" id="PF22970">
    <property type="entry name" value="DUF7028"/>
    <property type="match status" value="1"/>
</dbReference>
<feature type="region of interest" description="Disordered" evidence="7">
    <location>
        <begin position="1269"/>
        <end position="1289"/>
    </location>
</feature>
<evidence type="ECO:0000256" key="7">
    <source>
        <dbReference type="SAM" id="MobiDB-lite"/>
    </source>
</evidence>
<comment type="subcellular location">
    <subcellularLocation>
        <location evidence="1">Nucleus</location>
    </subcellularLocation>
</comment>
<proteinExistence type="predicted"/>
<dbReference type="Pfam" id="PF16135">
    <property type="entry name" value="TDBD"/>
    <property type="match status" value="1"/>
</dbReference>
<keyword evidence="9" id="KW-1185">Reference proteome</keyword>
<dbReference type="Proteomes" id="UP000813463">
    <property type="component" value="Chromosome 3"/>
</dbReference>
<dbReference type="Gene3D" id="3.30.40.10">
    <property type="entry name" value="Zinc/RING finger domain, C3HC4 (zinc finger)"/>
    <property type="match status" value="1"/>
</dbReference>
<dbReference type="InterPro" id="IPR001965">
    <property type="entry name" value="Znf_PHD"/>
</dbReference>
<evidence type="ECO:0000313" key="10">
    <source>
        <dbReference type="RefSeq" id="XP_021857707.1"/>
    </source>
</evidence>
<feature type="compositionally biased region" description="Acidic residues" evidence="7">
    <location>
        <begin position="307"/>
        <end position="317"/>
    </location>
</feature>
<evidence type="ECO:0000256" key="5">
    <source>
        <dbReference type="ARBA" id="ARBA00023242"/>
    </source>
</evidence>
<dbReference type="GO" id="GO:0006357">
    <property type="term" value="P:regulation of transcription by RNA polymerase II"/>
    <property type="evidence" value="ECO:0000318"/>
    <property type="project" value="GO_Central"/>
</dbReference>
<feature type="region of interest" description="Disordered" evidence="7">
    <location>
        <begin position="1027"/>
        <end position="1049"/>
    </location>
</feature>
<dbReference type="SMART" id="SM00249">
    <property type="entry name" value="PHD"/>
    <property type="match status" value="1"/>
</dbReference>
<dbReference type="PANTHER" id="PTHR46309">
    <property type="entry name" value="PHD FINGER PROTEIN 12"/>
    <property type="match status" value="1"/>
</dbReference>
<keyword evidence="4" id="KW-0862">Zinc</keyword>
<reference evidence="9" key="1">
    <citation type="journal article" date="2021" name="Nat. Commun.">
        <title>Genomic analyses provide insights into spinach domestication and the genetic basis of agronomic traits.</title>
        <authorList>
            <person name="Cai X."/>
            <person name="Sun X."/>
            <person name="Xu C."/>
            <person name="Sun H."/>
            <person name="Wang X."/>
            <person name="Ge C."/>
            <person name="Zhang Z."/>
            <person name="Wang Q."/>
            <person name="Fei Z."/>
            <person name="Jiao C."/>
            <person name="Wang Q."/>
        </authorList>
    </citation>
    <scope>NUCLEOTIDE SEQUENCE [LARGE SCALE GENOMIC DNA]</scope>
    <source>
        <strain evidence="9">cv. Varoflay</strain>
    </source>
</reference>
<sequence length="1742" mass="190419">MEGRNRSGSHSGGVVKNRGSSGCLIIKKKADGGSGVGSSKGRKLPESKEKKRSRLNASESVSSDEELLEFYPRRGVSGMNQVSGGASFGYESNDFEDVSFGRNGLMREAGPKRSKLDVYDFDEYDDLSDAEMMRMRHYHDQGIGGEERRFIRAMPGMNNGSGLDFESGPSKGDIIYTRRNSFHGGSSSKKINGGDLYSGKRRFEMSSELPVSMGKEKLGGSDEAIRLQGKNGVLKVRVKHKEEISEQFSKKYVHVKGNNVALRSQEPASKNIVARPSPYSEKNVSKKPIAVDRLDKTQRKKRKPPESSEESDEEANDSDSSPKLQTDCVQVHRSMKRGRSGGSTESPQSAQPIKLKEGKVKRGSGTEKQLLREKIRNMLLTAGWTIDYRPRRGRDYSDAVYVNPTGTAYWSIIKAYDALQKQLEEEGNSIKVGDDCPSFAPISENVLSKLTRQTRKKMEKELKRKKREEAGGKRKKEFTSGSFEEDESDTDSGGSGRQDDKLSSFMKRSGKSLKGASKESCRDRSNSNSKMQERGEKSSSMSNSKFIHARKSKKIGRCTLLVRNSGKGLSSESDGFIPYTGKRNLLSWLIDSGTVNLSEKVHYMNRRCTRVMLEGWITREGIHCGCCSKILTVSKFEIHAGSKLRQPYQNIYLSSGASLMQCQVDAWNRQKDSLRNGYNKININGDDPNDDTCAICCDGGNLICCDSCPSTFHQSCLGIEKLPPGDWHCPHCSCKFCGLADMSVTGENNKRQDPVLTCSFCEGKYHCSCVEGMDGTLINLNSPPFCGKTCQELSEHFQKLLGVKHEMEAGLFWSLIHRTDLDSDTSVRGYPQRVEWNSKLAVALNVMDECFMPIADRRSGINMIQSVLYNSGSNIARLDYSGFYTAILEKGDEIIAAACIRIRSTQFAEMPFIGTRHIYRRQGMCRRLFSAIEAALRSLKVEKLVIPAISELMDTWTTIFGFSSLEELDKQDMKLGNVLVFPGTDMLQKKLLNQDSINRDLSVTGADSFETDQEASVMLGLRKKSDIDVPPGNRSVAPEPENEEMKGKPVTEVCSQDTVCTDDNSLHSAPAEFCEEAKASLPTEREEMKETSVTDFGSQEMIVDENSLHSASLDCGGEVKPSLPTSSPHDSIGKKPSLYAASAAVSIEVKPLVSNEGVIETTSSELQLDTEFIESAGDVKDHFLADASAAYNDNMPSLQNASVAVPVSDEVKPLVSDEGSLGFTAAELQLDTKFFESAGDVKVKDHIFAEASEGSFFDSSASRQNVGESADCKSTQGRNVDFAESGSPSADCTLGDTSLNGLLNGFARSDNETQRDGILYSETESAAFGKDHSLFETSHIFVVTDKPMIDPTAENNISHTPEVQADDTYTTPAETDICSGSESLHVSDNADLDAAYEPKIHVSGNPASYGKDHPSSEASHVDVVMEKPIVEPTAEDNIWHPPEVQAIDAHIVPAETDYCSGPKPLHVFDNTDRDAGHEPKIHVCGNAAAYEKYQSLSEASHVDAVMEKPVVEPTAEDNIWHPPEVQAIDAHIVSAETDICSGSESLHVSDNADLDAAHEPKIHVSGNAASYGKDHPSSEASNVDVVMEKPTVEPSAVDNGRNSPEVEVDDAQVVPAEIDICSGSQSLCVSENTNQDAEHGPKIHVMECSEIIKAFPVDDKACKSPQNTSHVSTEKPQLNSFGGINEQPSLDGEVQHVEVGNGNVQSMNKFSCEVSDNVVDANTPVSDDGGIGVTGLLHEHGI</sequence>
<dbReference type="InterPro" id="IPR042163">
    <property type="entry name" value="PHF12"/>
</dbReference>
<feature type="compositionally biased region" description="Polar residues" evidence="7">
    <location>
        <begin position="342"/>
        <end position="351"/>
    </location>
</feature>
<accession>A0A9R0IY43</accession>
<dbReference type="InterPro" id="IPR013083">
    <property type="entry name" value="Znf_RING/FYVE/PHD"/>
</dbReference>
<keyword evidence="2" id="KW-0479">Metal-binding</keyword>
<dbReference type="InterPro" id="IPR054292">
    <property type="entry name" value="DUF7028"/>
</dbReference>
<evidence type="ECO:0000256" key="2">
    <source>
        <dbReference type="ARBA" id="ARBA00022723"/>
    </source>
</evidence>
<feature type="compositionally biased region" description="Polar residues" evidence="7">
    <location>
        <begin position="1269"/>
        <end position="1278"/>
    </location>
</feature>
<keyword evidence="3 6" id="KW-0863">Zinc-finger</keyword>
<dbReference type="GO" id="GO:0005634">
    <property type="term" value="C:nucleus"/>
    <property type="evidence" value="ECO:0000318"/>
    <property type="project" value="GO_Central"/>
</dbReference>
<dbReference type="OrthoDB" id="429143at2759"/>
<evidence type="ECO:0000256" key="1">
    <source>
        <dbReference type="ARBA" id="ARBA00004123"/>
    </source>
</evidence>
<feature type="compositionally biased region" description="Basic and acidic residues" evidence="7">
    <location>
        <begin position="456"/>
        <end position="472"/>
    </location>
</feature>
<dbReference type="InterPro" id="IPR032308">
    <property type="entry name" value="TDBD"/>
</dbReference>
<evidence type="ECO:0000256" key="4">
    <source>
        <dbReference type="ARBA" id="ARBA00022833"/>
    </source>
</evidence>
<feature type="region of interest" description="Disordered" evidence="7">
    <location>
        <begin position="1"/>
        <end position="67"/>
    </location>
</feature>
<feature type="domain" description="PHD-type" evidence="8">
    <location>
        <begin position="690"/>
        <end position="735"/>
    </location>
</feature>
<dbReference type="GeneID" id="110796928"/>
<feature type="region of interest" description="Disordered" evidence="7">
    <location>
        <begin position="450"/>
        <end position="545"/>
    </location>
</feature>
<keyword evidence="5" id="KW-0539">Nucleus</keyword>
<evidence type="ECO:0000256" key="6">
    <source>
        <dbReference type="PROSITE-ProRule" id="PRU00146"/>
    </source>
</evidence>
<dbReference type="PROSITE" id="PS50016">
    <property type="entry name" value="ZF_PHD_2"/>
    <property type="match status" value="1"/>
</dbReference>
<dbReference type="InterPro" id="IPR011011">
    <property type="entry name" value="Znf_FYVE_PHD"/>
</dbReference>
<dbReference type="RefSeq" id="XP_021857707.1">
    <property type="nucleotide sequence ID" value="XM_022002015.2"/>
</dbReference>
<dbReference type="GO" id="GO:0003714">
    <property type="term" value="F:transcription corepressor activity"/>
    <property type="evidence" value="ECO:0000318"/>
    <property type="project" value="GO_Central"/>
</dbReference>
<name>A0A9R0IY43_SPIOL</name>
<dbReference type="CDD" id="cd04301">
    <property type="entry name" value="NAT_SF"/>
    <property type="match status" value="1"/>
</dbReference>